<organism evidence="1 2">
    <name type="scientific">Russula earlei</name>
    <dbReference type="NCBI Taxonomy" id="71964"/>
    <lineage>
        <taxon>Eukaryota</taxon>
        <taxon>Fungi</taxon>
        <taxon>Dikarya</taxon>
        <taxon>Basidiomycota</taxon>
        <taxon>Agaricomycotina</taxon>
        <taxon>Agaricomycetes</taxon>
        <taxon>Russulales</taxon>
        <taxon>Russulaceae</taxon>
        <taxon>Russula</taxon>
    </lineage>
</organism>
<gene>
    <name evidence="1" type="ORF">F5148DRAFT_239638</name>
</gene>
<evidence type="ECO:0000313" key="1">
    <source>
        <dbReference type="EMBL" id="KAI9429451.1"/>
    </source>
</evidence>
<keyword evidence="2" id="KW-1185">Reference proteome</keyword>
<protein>
    <submittedName>
        <fullName evidence="1">Uncharacterized protein</fullName>
    </submittedName>
</protein>
<reference evidence="1" key="1">
    <citation type="submission" date="2021-03" db="EMBL/GenBank/DDBJ databases">
        <title>Evolutionary priming and transition to the ectomycorrhizal habit in an iconic lineage of mushroom-forming fungi: is preadaptation a requirement?</title>
        <authorList>
            <consortium name="DOE Joint Genome Institute"/>
            <person name="Looney B.P."/>
            <person name="Miyauchi S."/>
            <person name="Morin E."/>
            <person name="Drula E."/>
            <person name="Courty P.E."/>
            <person name="Chicoki N."/>
            <person name="Fauchery L."/>
            <person name="Kohler A."/>
            <person name="Kuo A."/>
            <person name="LaButti K."/>
            <person name="Pangilinan J."/>
            <person name="Lipzen A."/>
            <person name="Riley R."/>
            <person name="Andreopoulos W."/>
            <person name="He G."/>
            <person name="Johnson J."/>
            <person name="Barry K.W."/>
            <person name="Grigoriev I.V."/>
            <person name="Nagy L."/>
            <person name="Hibbett D."/>
            <person name="Henrissat B."/>
            <person name="Matheny P.B."/>
            <person name="Labbe J."/>
            <person name="Martin A.F."/>
        </authorList>
    </citation>
    <scope>NUCLEOTIDE SEQUENCE</scope>
    <source>
        <strain evidence="1">BPL698</strain>
    </source>
</reference>
<sequence>MFTRSAVRFFFFLFLSFSLLFLPLLHVGVTRCVCPFRFCEFTLILSALSSSAPSSFHMQRCNPHTRYLNGKKRTFSRMRNFHALSCVCAFFFFFFFLSFHDLVVKRGQQPVLSSHMAAVRSFSPFISQPLP</sequence>
<proteinExistence type="predicted"/>
<comment type="caution">
    <text evidence="1">The sequence shown here is derived from an EMBL/GenBank/DDBJ whole genome shotgun (WGS) entry which is preliminary data.</text>
</comment>
<dbReference type="Proteomes" id="UP001207468">
    <property type="component" value="Unassembled WGS sequence"/>
</dbReference>
<evidence type="ECO:0000313" key="2">
    <source>
        <dbReference type="Proteomes" id="UP001207468"/>
    </source>
</evidence>
<accession>A0ACC0TQ38</accession>
<dbReference type="EMBL" id="JAGFNK010001726">
    <property type="protein sequence ID" value="KAI9429451.1"/>
    <property type="molecule type" value="Genomic_DNA"/>
</dbReference>
<name>A0ACC0TQ38_9AGAM</name>